<comment type="caution">
    <text evidence="1">The sequence shown here is derived from an EMBL/GenBank/DDBJ whole genome shotgun (WGS) entry which is preliminary data.</text>
</comment>
<keyword evidence="2" id="KW-1185">Reference proteome</keyword>
<evidence type="ECO:0000313" key="1">
    <source>
        <dbReference type="EMBL" id="TFZ81681.1"/>
    </source>
</evidence>
<proteinExistence type="predicted"/>
<dbReference type="RefSeq" id="WP_135282558.1">
    <property type="nucleotide sequence ID" value="NZ_SRIO01000017.1"/>
</dbReference>
<organism evidence="1 2">
    <name type="scientific">Candidatus Macondimonas diazotrophica</name>
    <dbReference type="NCBI Taxonomy" id="2305248"/>
    <lineage>
        <taxon>Bacteria</taxon>
        <taxon>Pseudomonadati</taxon>
        <taxon>Pseudomonadota</taxon>
        <taxon>Gammaproteobacteria</taxon>
        <taxon>Chromatiales</taxon>
        <taxon>Ectothiorhodospiraceae</taxon>
        <taxon>Candidatus Macondimonas</taxon>
    </lineage>
</organism>
<dbReference type="AlphaFoldDB" id="A0A4Z0F617"/>
<gene>
    <name evidence="1" type="ORF">E4680_11465</name>
</gene>
<accession>A0A4Z0F617</accession>
<evidence type="ECO:0000313" key="2">
    <source>
        <dbReference type="Proteomes" id="UP000297890"/>
    </source>
</evidence>
<dbReference type="Proteomes" id="UP000297890">
    <property type="component" value="Unassembled WGS sequence"/>
</dbReference>
<dbReference type="EMBL" id="SRIO01000017">
    <property type="protein sequence ID" value="TFZ81681.1"/>
    <property type="molecule type" value="Genomic_DNA"/>
</dbReference>
<name>A0A4Z0F617_9GAMM</name>
<sequence length="320" mass="35793">MKLHCPKSGISYTCNIGYGHGRVPHPIFNLPVKSLIKGQLEPFMAGRLTLEESHLFGCALINKLPVMWETYLPLELWQEDWGALVENLSVVALRYDDRRVADLPKFRITKATNDPAAIKGYMRALNSAITDLRESAFIETSVIKDRAEEAILRIVRNTLNKVASTRDKNKLPELMAAWAASVGKFPKTSVPIDADGTQMPLHEYWKSIIVKLFSSDSPVALLSDTVQQEDIAELLEHCEQTIEVGTLHSLLLLKKLRDAISVLEEFRPGKILVASGDTIAALLGNTQIKEYKEGEPQLSQYKNIAEFLAAKKVWRASNDL</sequence>
<protein>
    <submittedName>
        <fullName evidence="1">Uncharacterized protein</fullName>
    </submittedName>
</protein>
<reference evidence="1 2" key="1">
    <citation type="journal article" date="2019" name="ISME J.">
        <title>Candidatus Macondimonas diazotrophica, a novel gammaproteobacterial genus dominating crude-oil-contaminated coastal sediments.</title>
        <authorList>
            <person name="Karthikeyan S."/>
            <person name="Konstantinidis K."/>
        </authorList>
    </citation>
    <scope>NUCLEOTIDE SEQUENCE [LARGE SCALE GENOMIC DNA]</scope>
    <source>
        <strain evidence="1 2">KTK01</strain>
    </source>
</reference>